<keyword evidence="4" id="KW-0812">Transmembrane</keyword>
<dbReference type="InterPro" id="IPR009057">
    <property type="entry name" value="Homeodomain-like_sf"/>
</dbReference>
<dbReference type="PANTHER" id="PTHR30055">
    <property type="entry name" value="HTH-TYPE TRANSCRIPTIONAL REGULATOR RUTR"/>
    <property type="match status" value="1"/>
</dbReference>
<dbReference type="InterPro" id="IPR036271">
    <property type="entry name" value="Tet_transcr_reg_TetR-rel_C_sf"/>
</dbReference>
<evidence type="ECO:0000256" key="3">
    <source>
        <dbReference type="SAM" id="MobiDB-lite"/>
    </source>
</evidence>
<proteinExistence type="predicted"/>
<keyword evidence="7" id="KW-1185">Reference proteome</keyword>
<sequence length="252" mass="27904">MGLDVVRGPRPARPHPSVKPGAKVDARSERWREHRKKVRGEIVEAAFRAIDRLGPELSVREIAEEAGTAKPKIYRHFHDKSDLFQAIGERLRDMLWAAIFPSIDLATDSAREIVRRSVDEYVNLVDKHPNVLRVFISARSGATTESTVRTLNEGRQITLTIADMFDNELKDFKLDHAAFELAAHAAFGSAASSTEWWLGEPGSPRRMPRDQFVAHLTTIMMGVIVGTAEALGIAVDPDQPVHSAVRSNPAAS</sequence>
<evidence type="ECO:0000256" key="1">
    <source>
        <dbReference type="ARBA" id="ARBA00023125"/>
    </source>
</evidence>
<feature type="transmembrane region" description="Helical" evidence="4">
    <location>
        <begin position="212"/>
        <end position="235"/>
    </location>
</feature>
<reference evidence="6" key="1">
    <citation type="submission" date="2018-01" db="EMBL/GenBank/DDBJ databases">
        <authorList>
            <consortium name="Urmite Genomes"/>
        </authorList>
    </citation>
    <scope>NUCLEOTIDE SEQUENCE [LARGE SCALE GENOMIC DNA]</scope>
    <source>
        <strain evidence="6">AFP003</strain>
    </source>
</reference>
<evidence type="ECO:0000259" key="5">
    <source>
        <dbReference type="PROSITE" id="PS50977"/>
    </source>
</evidence>
<dbReference type="PROSITE" id="PS50977">
    <property type="entry name" value="HTH_TETR_2"/>
    <property type="match status" value="1"/>
</dbReference>
<name>A0A2K4Y7Y0_9MYCO</name>
<keyword evidence="1 2" id="KW-0238">DNA-binding</keyword>
<evidence type="ECO:0000256" key="2">
    <source>
        <dbReference type="PROSITE-ProRule" id="PRU00335"/>
    </source>
</evidence>
<evidence type="ECO:0000313" key="7">
    <source>
        <dbReference type="Proteomes" id="UP000236318"/>
    </source>
</evidence>
<dbReference type="PRINTS" id="PR00455">
    <property type="entry name" value="HTHTETR"/>
</dbReference>
<feature type="region of interest" description="Disordered" evidence="3">
    <location>
        <begin position="1"/>
        <end position="30"/>
    </location>
</feature>
<keyword evidence="4" id="KW-0472">Membrane</keyword>
<dbReference type="GO" id="GO:0003700">
    <property type="term" value="F:DNA-binding transcription factor activity"/>
    <property type="evidence" value="ECO:0007669"/>
    <property type="project" value="TreeGrafter"/>
</dbReference>
<evidence type="ECO:0000313" key="6">
    <source>
        <dbReference type="EMBL" id="SOX52881.1"/>
    </source>
</evidence>
<dbReference type="PANTHER" id="PTHR30055:SF160">
    <property type="entry name" value="TRANSCRIPTIONAL REGULATORY PROTEIN (PROBABLY ASNC-FAMILY)-RELATED"/>
    <property type="match status" value="1"/>
</dbReference>
<organism evidence="6 7">
    <name type="scientific">Mycobacterium ahvazicum</name>
    <dbReference type="NCBI Taxonomy" id="1964395"/>
    <lineage>
        <taxon>Bacteria</taxon>
        <taxon>Bacillati</taxon>
        <taxon>Actinomycetota</taxon>
        <taxon>Actinomycetes</taxon>
        <taxon>Mycobacteriales</taxon>
        <taxon>Mycobacteriaceae</taxon>
        <taxon>Mycobacterium</taxon>
        <taxon>Mycobacterium simiae complex</taxon>
    </lineage>
</organism>
<keyword evidence="4" id="KW-1133">Transmembrane helix</keyword>
<dbReference type="Proteomes" id="UP000236318">
    <property type="component" value="Unassembled WGS sequence"/>
</dbReference>
<dbReference type="SUPFAM" id="SSF46689">
    <property type="entry name" value="Homeodomain-like"/>
    <property type="match status" value="1"/>
</dbReference>
<gene>
    <name evidence="6" type="ORF">MAAFP003_1549</name>
</gene>
<dbReference type="SUPFAM" id="SSF48498">
    <property type="entry name" value="Tetracyclin repressor-like, C-terminal domain"/>
    <property type="match status" value="1"/>
</dbReference>
<accession>A0A2K4Y7Y0</accession>
<dbReference type="EMBL" id="FXEG02000002">
    <property type="protein sequence ID" value="SOX52881.1"/>
    <property type="molecule type" value="Genomic_DNA"/>
</dbReference>
<dbReference type="Pfam" id="PF00440">
    <property type="entry name" value="TetR_N"/>
    <property type="match status" value="1"/>
</dbReference>
<dbReference type="InterPro" id="IPR001647">
    <property type="entry name" value="HTH_TetR"/>
</dbReference>
<dbReference type="InterPro" id="IPR050109">
    <property type="entry name" value="HTH-type_TetR-like_transc_reg"/>
</dbReference>
<dbReference type="Gene3D" id="1.10.357.10">
    <property type="entry name" value="Tetracycline Repressor, domain 2"/>
    <property type="match status" value="1"/>
</dbReference>
<feature type="DNA-binding region" description="H-T-H motif" evidence="2">
    <location>
        <begin position="58"/>
        <end position="77"/>
    </location>
</feature>
<feature type="domain" description="HTH tetR-type" evidence="5">
    <location>
        <begin position="36"/>
        <end position="95"/>
    </location>
</feature>
<protein>
    <submittedName>
        <fullName evidence="6">TetR/AcrR family transcriptional regulator</fullName>
    </submittedName>
</protein>
<comment type="caution">
    <text evidence="6">The sequence shown here is derived from an EMBL/GenBank/DDBJ whole genome shotgun (WGS) entry which is preliminary data.</text>
</comment>
<evidence type="ECO:0000256" key="4">
    <source>
        <dbReference type="SAM" id="Phobius"/>
    </source>
</evidence>
<dbReference type="GO" id="GO:0000976">
    <property type="term" value="F:transcription cis-regulatory region binding"/>
    <property type="evidence" value="ECO:0007669"/>
    <property type="project" value="TreeGrafter"/>
</dbReference>
<dbReference type="AlphaFoldDB" id="A0A2K4Y7Y0"/>